<dbReference type="Proteomes" id="UP000229600">
    <property type="component" value="Unassembled WGS sequence"/>
</dbReference>
<keyword evidence="2" id="KW-0489">Methyltransferase</keyword>
<evidence type="ECO:0000313" key="2">
    <source>
        <dbReference type="EMBL" id="PIR04291.1"/>
    </source>
</evidence>
<comment type="caution">
    <text evidence="2">The sequence shown here is derived from an EMBL/GenBank/DDBJ whole genome shotgun (WGS) entry which is preliminary data.</text>
</comment>
<reference evidence="2 3" key="1">
    <citation type="submission" date="2017-09" db="EMBL/GenBank/DDBJ databases">
        <title>Depth-based differentiation of microbial function through sediment-hosted aquifers and enrichment of novel symbionts in the deep terrestrial subsurface.</title>
        <authorList>
            <person name="Probst A.J."/>
            <person name="Ladd B."/>
            <person name="Jarett J.K."/>
            <person name="Geller-Mcgrath D.E."/>
            <person name="Sieber C.M."/>
            <person name="Emerson J.B."/>
            <person name="Anantharaman K."/>
            <person name="Thomas B.C."/>
            <person name="Malmstrom R."/>
            <person name="Stieglmeier M."/>
            <person name="Klingl A."/>
            <person name="Woyke T."/>
            <person name="Ryan C.M."/>
            <person name="Banfield J.F."/>
        </authorList>
    </citation>
    <scope>NUCLEOTIDE SEQUENCE [LARGE SCALE GENOMIC DNA]</scope>
    <source>
        <strain evidence="2">CG11_big_fil_rev_8_21_14_0_20_39_34</strain>
    </source>
</reference>
<organism evidence="2 3">
    <name type="scientific">Candidatus Magasanikbacteria bacterium CG11_big_fil_rev_8_21_14_0_20_39_34</name>
    <dbReference type="NCBI Taxonomy" id="1974653"/>
    <lineage>
        <taxon>Bacteria</taxon>
        <taxon>Candidatus Magasanikiibacteriota</taxon>
    </lineage>
</organism>
<gene>
    <name evidence="2" type="ORF">COV59_01490</name>
</gene>
<sequence>MNYKKEWDELGKLDPLWAVLSHADKRFGGWDNQAFFQTGEEEIKTVIQKIQKLGYPKDKKNVLDFGCGVGRLTRALSKYFEKSFGVDVSGAMIQKAKKLNKQETTISFQVNDRDDLSLFEDNFFDMIYCNIVLQHIPSKTQIKKYISEFIRTLAPGGIAVFQLPSKVPLLHRLQPQRRLYRLLSLFGFSHAFLYNTLKLYPIQMNWLSEKEVRNCVMVSGKMLLVEKDSSAGEKVESRLYFVTK</sequence>
<keyword evidence="2" id="KW-0808">Transferase</keyword>
<protein>
    <submittedName>
        <fullName evidence="2">Methyltransferase type 11</fullName>
    </submittedName>
</protein>
<dbReference type="GO" id="GO:0032259">
    <property type="term" value="P:methylation"/>
    <property type="evidence" value="ECO:0007669"/>
    <property type="project" value="UniProtKB-KW"/>
</dbReference>
<proteinExistence type="predicted"/>
<dbReference type="EMBL" id="PCWN01000005">
    <property type="protein sequence ID" value="PIR04291.1"/>
    <property type="molecule type" value="Genomic_DNA"/>
</dbReference>
<dbReference type="GO" id="GO:0008757">
    <property type="term" value="F:S-adenosylmethionine-dependent methyltransferase activity"/>
    <property type="evidence" value="ECO:0007669"/>
    <property type="project" value="InterPro"/>
</dbReference>
<dbReference type="Pfam" id="PF08241">
    <property type="entry name" value="Methyltransf_11"/>
    <property type="match status" value="1"/>
</dbReference>
<dbReference type="CDD" id="cd02440">
    <property type="entry name" value="AdoMet_MTases"/>
    <property type="match status" value="1"/>
</dbReference>
<accession>A0A2H0N5W7</accession>
<name>A0A2H0N5W7_9BACT</name>
<evidence type="ECO:0000259" key="1">
    <source>
        <dbReference type="Pfam" id="PF08241"/>
    </source>
</evidence>
<evidence type="ECO:0000313" key="3">
    <source>
        <dbReference type="Proteomes" id="UP000229600"/>
    </source>
</evidence>
<dbReference type="SUPFAM" id="SSF53335">
    <property type="entry name" value="S-adenosyl-L-methionine-dependent methyltransferases"/>
    <property type="match status" value="1"/>
</dbReference>
<feature type="domain" description="Methyltransferase type 11" evidence="1">
    <location>
        <begin position="63"/>
        <end position="161"/>
    </location>
</feature>
<dbReference type="InterPro" id="IPR013216">
    <property type="entry name" value="Methyltransf_11"/>
</dbReference>
<dbReference type="Gene3D" id="3.40.50.150">
    <property type="entry name" value="Vaccinia Virus protein VP39"/>
    <property type="match status" value="1"/>
</dbReference>
<dbReference type="InterPro" id="IPR029063">
    <property type="entry name" value="SAM-dependent_MTases_sf"/>
</dbReference>
<dbReference type="AlphaFoldDB" id="A0A2H0N5W7"/>
<dbReference type="PANTHER" id="PTHR43861">
    <property type="entry name" value="TRANS-ACONITATE 2-METHYLTRANSFERASE-RELATED"/>
    <property type="match status" value="1"/>
</dbReference>